<keyword evidence="1" id="KW-0602">Photosynthesis</keyword>
<dbReference type="PANTHER" id="PTHR47199:SF2">
    <property type="entry name" value="PHOTOSYSTEM II STABILITY_ASSEMBLY FACTOR HCF136, CHLOROPLASTIC"/>
    <property type="match status" value="1"/>
</dbReference>
<gene>
    <name evidence="4" type="ORF">ETQ85_21160</name>
</gene>
<dbReference type="OrthoDB" id="9767885at2"/>
<name>A0A6C2CIT0_9RHOO</name>
<evidence type="ECO:0000256" key="1">
    <source>
        <dbReference type="ARBA" id="ARBA00022531"/>
    </source>
</evidence>
<dbReference type="Gene3D" id="2.130.10.10">
    <property type="entry name" value="YVTN repeat-like/Quinoprotein amine dehydrogenase"/>
    <property type="match status" value="2"/>
</dbReference>
<organism evidence="4 5">
    <name type="scientific">Zoogloea oleivorans</name>
    <dbReference type="NCBI Taxonomy" id="1552750"/>
    <lineage>
        <taxon>Bacteria</taxon>
        <taxon>Pseudomonadati</taxon>
        <taxon>Pseudomonadota</taxon>
        <taxon>Betaproteobacteria</taxon>
        <taxon>Rhodocyclales</taxon>
        <taxon>Zoogloeaceae</taxon>
        <taxon>Zoogloea</taxon>
    </lineage>
</organism>
<accession>A0A6C2CIT0</accession>
<evidence type="ECO:0000259" key="3">
    <source>
        <dbReference type="Pfam" id="PF14870"/>
    </source>
</evidence>
<dbReference type="EMBL" id="SDKK01000026">
    <property type="protein sequence ID" value="TYC53576.1"/>
    <property type="molecule type" value="Genomic_DNA"/>
</dbReference>
<dbReference type="InterPro" id="IPR015943">
    <property type="entry name" value="WD40/YVTN_repeat-like_dom_sf"/>
</dbReference>
<proteinExistence type="predicted"/>
<keyword evidence="2" id="KW-0604">Photosystem II</keyword>
<dbReference type="RefSeq" id="WP_148581058.1">
    <property type="nucleotide sequence ID" value="NZ_SDKK01000026.1"/>
</dbReference>
<evidence type="ECO:0000256" key="2">
    <source>
        <dbReference type="ARBA" id="ARBA00023276"/>
    </source>
</evidence>
<dbReference type="CDD" id="cd15482">
    <property type="entry name" value="Sialidase_non-viral"/>
    <property type="match status" value="1"/>
</dbReference>
<comment type="caution">
    <text evidence="4">The sequence shown here is derived from an EMBL/GenBank/DDBJ whole genome shotgun (WGS) entry which is preliminary data.</text>
</comment>
<feature type="domain" description="Photosynthesis system II assembly factor Ycf48/Hcf136-like" evidence="3">
    <location>
        <begin position="145"/>
        <end position="262"/>
    </location>
</feature>
<dbReference type="Pfam" id="PF14870">
    <property type="entry name" value="PSII_BNR"/>
    <property type="match status" value="2"/>
</dbReference>
<sequence length="338" mass="35526">MISSIQPGTALAFDNPINIAASPSKLGANSALLASAMAGSRIVAVGSRGIIIYSDDVGATWKQASVPAGSDLVSVSFPSAKKGWAVGHGGVVLHSVDGGSTWVKQLDGIQAADLTVRYYQASTAPDAAALVEREKSLQAGGGTQPLLDVYFESDTTGFVVGTFNRIFRTEDGGKTWTPWMERTDNPGELHFYSIRGRAGALYLTGEQGAVWRFDKASQRFIAAPTPYKGTLFGLVVIDSDAVLAFGMRGSLYRSSDQGRNWEKVPLGTPAGITGGTVLPGGGILLTTQAGGVNISRDGGKHFQPVKTSRPMAYFGLAPMDDKKIVLVGAEGVRLESIQ</sequence>
<dbReference type="InterPro" id="IPR028203">
    <property type="entry name" value="PSII_CF48-like_dom"/>
</dbReference>
<evidence type="ECO:0000313" key="5">
    <source>
        <dbReference type="Proteomes" id="UP000389128"/>
    </source>
</evidence>
<dbReference type="SUPFAM" id="SSF110296">
    <property type="entry name" value="Oligoxyloglucan reducing end-specific cellobiohydrolase"/>
    <property type="match status" value="1"/>
</dbReference>
<reference evidence="4 5" key="1">
    <citation type="submission" date="2019-01" db="EMBL/GenBank/DDBJ databases">
        <title>Zoogloea oleivorans genome sequencing and assembly.</title>
        <authorList>
            <person name="Tancsics A."/>
            <person name="Farkas M."/>
            <person name="Kriszt B."/>
            <person name="Maroti G."/>
            <person name="Horvath B."/>
        </authorList>
    </citation>
    <scope>NUCLEOTIDE SEQUENCE [LARGE SCALE GENOMIC DNA]</scope>
    <source>
        <strain evidence="4 5">Buc</strain>
    </source>
</reference>
<dbReference type="GO" id="GO:0009523">
    <property type="term" value="C:photosystem II"/>
    <property type="evidence" value="ECO:0007669"/>
    <property type="project" value="UniProtKB-KW"/>
</dbReference>
<protein>
    <recommendedName>
        <fullName evidence="3">Photosynthesis system II assembly factor Ycf48/Hcf136-like domain-containing protein</fullName>
    </recommendedName>
</protein>
<dbReference type="AlphaFoldDB" id="A0A6C2CIT0"/>
<dbReference type="Proteomes" id="UP000389128">
    <property type="component" value="Unassembled WGS sequence"/>
</dbReference>
<feature type="domain" description="Photosynthesis system II assembly factor Ycf48/Hcf136-like" evidence="3">
    <location>
        <begin position="44"/>
        <end position="104"/>
    </location>
</feature>
<keyword evidence="5" id="KW-1185">Reference proteome</keyword>
<dbReference type="GO" id="GO:0015979">
    <property type="term" value="P:photosynthesis"/>
    <property type="evidence" value="ECO:0007669"/>
    <property type="project" value="UniProtKB-KW"/>
</dbReference>
<evidence type="ECO:0000313" key="4">
    <source>
        <dbReference type="EMBL" id="TYC53576.1"/>
    </source>
</evidence>
<dbReference type="PANTHER" id="PTHR47199">
    <property type="entry name" value="PHOTOSYSTEM II STABILITY/ASSEMBLY FACTOR HCF136, CHLOROPLASTIC"/>
    <property type="match status" value="1"/>
</dbReference>